<dbReference type="AlphaFoldDB" id="A0A084IL81"/>
<evidence type="ECO:0000256" key="2">
    <source>
        <dbReference type="ARBA" id="ARBA00023002"/>
    </source>
</evidence>
<dbReference type="GO" id="GO:0019544">
    <property type="term" value="P:L-arginine catabolic process to L-glutamate"/>
    <property type="evidence" value="ECO:0007669"/>
    <property type="project" value="UniProtKB-UniRule"/>
</dbReference>
<comment type="caution">
    <text evidence="7">The sequence shown here is derived from an EMBL/GenBank/DDBJ whole genome shotgun (WGS) entry which is preliminary data.</text>
</comment>
<keyword evidence="2 4" id="KW-0560">Oxidoreductase</keyword>
<dbReference type="EC" id="1.2.1.71" evidence="4"/>
<dbReference type="RefSeq" id="WP_037337211.1">
    <property type="nucleotide sequence ID" value="NZ_APNK01000012.1"/>
</dbReference>
<dbReference type="CDD" id="cd07095">
    <property type="entry name" value="ALDH_SGSD_AstD"/>
    <property type="match status" value="1"/>
</dbReference>
<dbReference type="PROSITE" id="PS00687">
    <property type="entry name" value="ALDEHYDE_DEHYDR_GLU"/>
    <property type="match status" value="1"/>
</dbReference>
<evidence type="ECO:0000259" key="6">
    <source>
        <dbReference type="Pfam" id="PF00171"/>
    </source>
</evidence>
<feature type="domain" description="Aldehyde dehydrogenase" evidence="6">
    <location>
        <begin position="15"/>
        <end position="467"/>
    </location>
</feature>
<dbReference type="InterPro" id="IPR016163">
    <property type="entry name" value="Ald_DH_C"/>
</dbReference>
<dbReference type="OrthoDB" id="9812625at2"/>
<dbReference type="UniPathway" id="UPA00185">
    <property type="reaction ID" value="UER00282"/>
</dbReference>
<dbReference type="Proteomes" id="UP000028302">
    <property type="component" value="Unassembled WGS sequence"/>
</dbReference>
<comment type="catalytic activity">
    <reaction evidence="4">
        <text>N-succinyl-L-glutamate 5-semialdehyde + NAD(+) + H2O = N-succinyl-L-glutamate + NADH + 2 H(+)</text>
        <dbReference type="Rhea" id="RHEA:10812"/>
        <dbReference type="ChEBI" id="CHEBI:15377"/>
        <dbReference type="ChEBI" id="CHEBI:15378"/>
        <dbReference type="ChEBI" id="CHEBI:57540"/>
        <dbReference type="ChEBI" id="CHEBI:57945"/>
        <dbReference type="ChEBI" id="CHEBI:58520"/>
        <dbReference type="ChEBI" id="CHEBI:58763"/>
        <dbReference type="EC" id="1.2.1.71"/>
    </reaction>
</comment>
<dbReference type="Gene3D" id="3.40.309.10">
    <property type="entry name" value="Aldehyde Dehydrogenase, Chain A, domain 2"/>
    <property type="match status" value="1"/>
</dbReference>
<dbReference type="InterPro" id="IPR017649">
    <property type="entry name" value="SuccinylGlu_semiald_DH_AstD"/>
</dbReference>
<keyword evidence="1 4" id="KW-0056">Arginine metabolism</keyword>
<feature type="binding site" evidence="4">
    <location>
        <begin position="226"/>
        <end position="231"/>
    </location>
    <ligand>
        <name>NAD(+)</name>
        <dbReference type="ChEBI" id="CHEBI:57540"/>
    </ligand>
</feature>
<dbReference type="Gene3D" id="3.40.605.10">
    <property type="entry name" value="Aldehyde Dehydrogenase, Chain A, domain 1"/>
    <property type="match status" value="1"/>
</dbReference>
<sequence>MPLQAKQQLFIDGTWQAGNGVAMEKHDPIAGQTLWQAQAADADQVDTAIAAARAAFPDWARRPFEQRAAIVEAFGKQLEAHKEELAVSIARETGKPLWEARTEVGAMIGKIAISQTAYHERTGERAKDIPGGRAVLRHRPHGVLAVFGPYNFPGHLPNGHIVPALLAGNTVVFKPSELTPATADLTLQCWQAAGLPAGVINLVQGEKTVGQALAGSDGIDGLLFTGSAATGKSLHKQFGGRVDKILALELGGNNPLVVADDGYDIPAAVLTIIQSAFISGGQRCTCARRLLVPEGAAGDALIDALVTALGDLHVGDPMDESNPPFYGGLATPAAAETIVAAQNELEARGATVRVRSAILQDGTSLLSPGLIDVTGIETADVEHFGPLLTIRRTTNWDDAVAEANNTAYGLSAGLIGGDAALWEDFRLRIRAGIVNWNRQTTGAASDAPFGGIGDSGNHRPSAYYAADYCAWPMASMESETVALPENLPHGVNLTGIQP</sequence>
<name>A0A084IL81_SALHC</name>
<proteinExistence type="inferred from homology"/>
<comment type="pathway">
    <text evidence="4">Amino-acid degradation; L-arginine degradation via AST pathway; L-glutamate and succinate from L-arginine: step 4/5.</text>
</comment>
<evidence type="ECO:0000256" key="5">
    <source>
        <dbReference type="PROSITE-ProRule" id="PRU10007"/>
    </source>
</evidence>
<keyword evidence="8" id="KW-1185">Reference proteome</keyword>
<dbReference type="Pfam" id="PF00171">
    <property type="entry name" value="Aldedh"/>
    <property type="match status" value="1"/>
</dbReference>
<dbReference type="InterPro" id="IPR016160">
    <property type="entry name" value="Ald_DH_CS_CYS"/>
</dbReference>
<dbReference type="NCBIfam" id="NF006992">
    <property type="entry name" value="PRK09457.1"/>
    <property type="match status" value="1"/>
</dbReference>
<comment type="similarity">
    <text evidence="4">Belongs to the aldehyde dehydrogenase family. AstD subfamily.</text>
</comment>
<feature type="active site" evidence="4 5">
    <location>
        <position position="249"/>
    </location>
</feature>
<accession>A0A084IL81</accession>
<dbReference type="EMBL" id="APNK01000012">
    <property type="protein sequence ID" value="KEZ77465.1"/>
    <property type="molecule type" value="Genomic_DNA"/>
</dbReference>
<dbReference type="GO" id="GO:0043824">
    <property type="term" value="F:succinylglutamate-semialdehyde dehydrogenase activity"/>
    <property type="evidence" value="ECO:0007669"/>
    <property type="project" value="UniProtKB-EC"/>
</dbReference>
<dbReference type="NCBIfam" id="TIGR03240">
    <property type="entry name" value="arg_catab_astD"/>
    <property type="match status" value="1"/>
</dbReference>
<dbReference type="PROSITE" id="PS00070">
    <property type="entry name" value="ALDEHYDE_DEHYDR_CYS"/>
    <property type="match status" value="1"/>
</dbReference>
<gene>
    <name evidence="4" type="primary">astD</name>
    <name evidence="7" type="ORF">C41B8_09701</name>
</gene>
<dbReference type="HAMAP" id="MF_01174">
    <property type="entry name" value="Aldedh_AstD"/>
    <property type="match status" value="1"/>
</dbReference>
<organism evidence="7 8">
    <name type="scientific">Salinisphaera hydrothermalis (strain C41B8)</name>
    <dbReference type="NCBI Taxonomy" id="1304275"/>
    <lineage>
        <taxon>Bacteria</taxon>
        <taxon>Pseudomonadati</taxon>
        <taxon>Pseudomonadota</taxon>
        <taxon>Gammaproteobacteria</taxon>
        <taxon>Salinisphaerales</taxon>
        <taxon>Salinisphaeraceae</taxon>
        <taxon>Salinisphaera</taxon>
    </lineage>
</organism>
<dbReference type="SUPFAM" id="SSF53720">
    <property type="entry name" value="ALDH-like"/>
    <property type="match status" value="1"/>
</dbReference>
<dbReference type="FunFam" id="3.40.605.10:FF:000010">
    <property type="entry name" value="N-succinylglutamate 5-semialdehyde dehydrogenase"/>
    <property type="match status" value="1"/>
</dbReference>
<dbReference type="InterPro" id="IPR050740">
    <property type="entry name" value="Aldehyde_DH_Superfamily"/>
</dbReference>
<dbReference type="InterPro" id="IPR029510">
    <property type="entry name" value="Ald_DH_CS_GLU"/>
</dbReference>
<dbReference type="GO" id="GO:0019545">
    <property type="term" value="P:L-arginine catabolic process to succinate"/>
    <property type="evidence" value="ECO:0007669"/>
    <property type="project" value="UniProtKB-UniRule"/>
</dbReference>
<keyword evidence="3 4" id="KW-0520">NAD</keyword>
<dbReference type="STRING" id="1304275.C41B8_09701"/>
<dbReference type="PATRIC" id="fig|1304275.5.peg.1978"/>
<protein>
    <recommendedName>
        <fullName evidence="4">N-succinylglutamate 5-semialdehyde dehydrogenase</fullName>
        <ecNumber evidence="4">1.2.1.71</ecNumber>
    </recommendedName>
    <alternativeName>
        <fullName evidence="4">Succinylglutamic semialdehyde dehydrogenase</fullName>
        <shortName evidence="4">SGSD</shortName>
    </alternativeName>
</protein>
<dbReference type="InterPro" id="IPR015590">
    <property type="entry name" value="Aldehyde_DH_dom"/>
</dbReference>
<evidence type="ECO:0000313" key="8">
    <source>
        <dbReference type="Proteomes" id="UP000028302"/>
    </source>
</evidence>
<reference evidence="7 8" key="1">
    <citation type="submission" date="2013-03" db="EMBL/GenBank/DDBJ databases">
        <title>Salinisphaera hydrothermalis C41B8 Genome Sequencing.</title>
        <authorList>
            <person name="Li C."/>
            <person name="Lai Q."/>
            <person name="Shao Z."/>
        </authorList>
    </citation>
    <scope>NUCLEOTIDE SEQUENCE [LARGE SCALE GENOMIC DNA]</scope>
    <source>
        <strain evidence="7 8">C41B8</strain>
    </source>
</reference>
<dbReference type="PANTHER" id="PTHR43353">
    <property type="entry name" value="SUCCINATE-SEMIALDEHYDE DEHYDROGENASE, MITOCHONDRIAL"/>
    <property type="match status" value="1"/>
</dbReference>
<evidence type="ECO:0000256" key="1">
    <source>
        <dbReference type="ARBA" id="ARBA00022503"/>
    </source>
</evidence>
<dbReference type="InterPro" id="IPR016161">
    <property type="entry name" value="Ald_DH/histidinol_DH"/>
</dbReference>
<evidence type="ECO:0000256" key="4">
    <source>
        <dbReference type="HAMAP-Rule" id="MF_01174"/>
    </source>
</evidence>
<evidence type="ECO:0000256" key="3">
    <source>
        <dbReference type="ARBA" id="ARBA00023027"/>
    </source>
</evidence>
<dbReference type="eggNOG" id="COG1012">
    <property type="taxonomic scope" value="Bacteria"/>
</dbReference>
<feature type="active site" evidence="4">
    <location>
        <position position="284"/>
    </location>
</feature>
<evidence type="ECO:0000313" key="7">
    <source>
        <dbReference type="EMBL" id="KEZ77465.1"/>
    </source>
</evidence>
<dbReference type="PANTHER" id="PTHR43353:SF3">
    <property type="entry name" value="ALDEHYDE DEHYDROGENASE-RELATED"/>
    <property type="match status" value="1"/>
</dbReference>
<dbReference type="InterPro" id="IPR016162">
    <property type="entry name" value="Ald_DH_N"/>
</dbReference>
<comment type="function">
    <text evidence="4">Catalyzes the NAD-dependent reduction of succinylglutamate semialdehyde into succinylglutamate.</text>
</comment>